<dbReference type="Proteomes" id="UP000599312">
    <property type="component" value="Unassembled WGS sequence"/>
</dbReference>
<comment type="caution">
    <text evidence="2">The sequence shown here is derived from an EMBL/GenBank/DDBJ whole genome shotgun (WGS) entry which is preliminary data.</text>
</comment>
<proteinExistence type="predicted"/>
<organism evidence="2 3">
    <name type="scientific">Microvirga alba</name>
    <dbReference type="NCBI Taxonomy" id="2791025"/>
    <lineage>
        <taxon>Bacteria</taxon>
        <taxon>Pseudomonadati</taxon>
        <taxon>Pseudomonadota</taxon>
        <taxon>Alphaproteobacteria</taxon>
        <taxon>Hyphomicrobiales</taxon>
        <taxon>Methylobacteriaceae</taxon>
        <taxon>Microvirga</taxon>
    </lineage>
</organism>
<accession>A0A931FN78</accession>
<dbReference type="InterPro" id="IPR019253">
    <property type="entry name" value="DUF2244_TM"/>
</dbReference>
<dbReference type="RefSeq" id="WP_196271937.1">
    <property type="nucleotide sequence ID" value="NZ_JADQDO010000004.1"/>
</dbReference>
<dbReference type="EMBL" id="JADQDO010000004">
    <property type="protein sequence ID" value="MBF9233764.1"/>
    <property type="molecule type" value="Genomic_DNA"/>
</dbReference>
<gene>
    <name evidence="2" type="ORF">I2H38_10295</name>
</gene>
<dbReference type="AlphaFoldDB" id="A0A931FN78"/>
<dbReference type="InterPro" id="IPR016990">
    <property type="entry name" value="UCP032162_TM"/>
</dbReference>
<feature type="transmembrane region" description="Helical" evidence="1">
    <location>
        <begin position="62"/>
        <end position="81"/>
    </location>
</feature>
<name>A0A931FN78_9HYPH</name>
<evidence type="ECO:0000313" key="2">
    <source>
        <dbReference type="EMBL" id="MBF9233764.1"/>
    </source>
</evidence>
<dbReference type="PIRSF" id="PIRSF032162">
    <property type="entry name" value="UCP032162_imp"/>
    <property type="match status" value="1"/>
</dbReference>
<evidence type="ECO:0000256" key="1">
    <source>
        <dbReference type="SAM" id="Phobius"/>
    </source>
</evidence>
<keyword evidence="1" id="KW-1133">Transmembrane helix</keyword>
<dbReference type="Pfam" id="PF10003">
    <property type="entry name" value="DUF2244"/>
    <property type="match status" value="1"/>
</dbReference>
<keyword evidence="1" id="KW-0812">Transmembrane</keyword>
<keyword evidence="1" id="KW-0472">Membrane</keyword>
<sequence>MVSGKATFDDMEQFEMDQPVFSAVIRPHRSLGPMGFRIVMILLCLTSIVASLPFIILGSWPVVGFFGLDFLGLYIAFRINYRHGQSFELLELTPVRLLLRKISHRGEVREWRFNPLWTRLDREVDDEFGVQELTLQSRGEQVVIAHDLSPPERESLAEAFGRALSNVKRGY</sequence>
<reference evidence="2" key="1">
    <citation type="submission" date="2020-11" db="EMBL/GenBank/DDBJ databases">
        <authorList>
            <person name="Kim M.K."/>
        </authorList>
    </citation>
    <scope>NUCLEOTIDE SEQUENCE</scope>
    <source>
        <strain evidence="2">BT350</strain>
    </source>
</reference>
<feature type="transmembrane region" description="Helical" evidence="1">
    <location>
        <begin position="36"/>
        <end position="56"/>
    </location>
</feature>
<keyword evidence="3" id="KW-1185">Reference proteome</keyword>
<evidence type="ECO:0000313" key="3">
    <source>
        <dbReference type="Proteomes" id="UP000599312"/>
    </source>
</evidence>
<protein>
    <submittedName>
        <fullName evidence="2">DUF2244 domain-containing protein</fullName>
    </submittedName>
</protein>